<dbReference type="PROSITE" id="PS00094">
    <property type="entry name" value="C5_MTASE_1"/>
    <property type="match status" value="1"/>
</dbReference>
<gene>
    <name evidence="7" type="ORF">SAMN04488530_12321</name>
</gene>
<accession>A0A1M5QQQ2</accession>
<keyword evidence="4 6" id="KW-0949">S-adenosyl-L-methionine</keyword>
<keyword evidence="2 6" id="KW-0489">Methyltransferase</keyword>
<dbReference type="PRINTS" id="PR00105">
    <property type="entry name" value="C5METTRFRASE"/>
</dbReference>
<comment type="similarity">
    <text evidence="6">Belongs to the class I-like SAM-binding methyltransferase superfamily. C5-methyltransferase family.</text>
</comment>
<sequence length="615" mass="67340">MTQQNNLTLGSLFDGSAGFPLGGLLSGITPLWASEIEPFPIRVTTKRLPQMKHYGDISAMNGSEIPPVDIITFGSPCQDMSVAGKRNGLDGSRSSLFYEAVRIIKEMRCKTNGKYPRFIVWENVPGAFSSNKGEDFRCVLEEICKIKDEQLSVPRSSKWQNAGKILGDGFSVAWRQLDAQFWGVPQRRKRIYLVADFAGWCAGKILFESEGLSGYSSKSICPWKETARSSGEGTEETGFDSLMFENHSQDSRYTGPLDVAQTVSSTFGTGGNNQPFVVHTPKTLKIRSGCEGGGKGALIQDNKSATLGCNNDQTLFVPKVYGICAKDSNAMKSPNPNSGFYEAQTSRCLDGNGGNPSCNQGGMAVIEGNGSRPSHKGYGYKESDVMYTLNATEQHGVAYGIGRPAMNQGYNAKFSFQVEEEVEPTLVAAGASGVAHPVFSSSKASFFTTAEEELANTLVATDYKDPPIVNDSPNYGFYPQMKAECITFTEEKSGCLVNGTNPGFQNGILEQDYIVRRLTPTECARLQGFPDWWCDDLGTEEPTDEEIALWKGIFETHAKALGKDIKPKTDSQIRKWLINPHSDFAEYKMWGNGVALPNVVFVLSGIVYYSQFPTE</sequence>
<dbReference type="EC" id="2.1.1.37" evidence="1"/>
<dbReference type="GO" id="GO:0032259">
    <property type="term" value="P:methylation"/>
    <property type="evidence" value="ECO:0007669"/>
    <property type="project" value="UniProtKB-KW"/>
</dbReference>
<keyword evidence="3 6" id="KW-0808">Transferase</keyword>
<evidence type="ECO:0000256" key="4">
    <source>
        <dbReference type="ARBA" id="ARBA00022691"/>
    </source>
</evidence>
<dbReference type="Gene3D" id="3.40.50.150">
    <property type="entry name" value="Vaccinia Virus protein VP39"/>
    <property type="match status" value="1"/>
</dbReference>
<dbReference type="SUPFAM" id="SSF53335">
    <property type="entry name" value="S-adenosyl-L-methionine-dependent methyltransferases"/>
    <property type="match status" value="1"/>
</dbReference>
<dbReference type="EMBL" id="FQWX01000023">
    <property type="protein sequence ID" value="SHH16444.1"/>
    <property type="molecule type" value="Genomic_DNA"/>
</dbReference>
<dbReference type="Gene3D" id="3.90.120.10">
    <property type="entry name" value="DNA Methylase, subunit A, domain 2"/>
    <property type="match status" value="1"/>
</dbReference>
<name>A0A1M5QQQ2_9FIRM</name>
<dbReference type="PROSITE" id="PS51679">
    <property type="entry name" value="SAM_MT_C5"/>
    <property type="match status" value="1"/>
</dbReference>
<dbReference type="PANTHER" id="PTHR46098:SF1">
    <property type="entry name" value="TRNA (CYTOSINE(38)-C(5))-METHYLTRANSFERASE"/>
    <property type="match status" value="1"/>
</dbReference>
<dbReference type="GO" id="GO:0003886">
    <property type="term" value="F:DNA (cytosine-5-)-methyltransferase activity"/>
    <property type="evidence" value="ECO:0007669"/>
    <property type="project" value="UniProtKB-EC"/>
</dbReference>
<evidence type="ECO:0000256" key="6">
    <source>
        <dbReference type="PROSITE-ProRule" id="PRU01016"/>
    </source>
</evidence>
<keyword evidence="8" id="KW-1185">Reference proteome</keyword>
<reference evidence="8" key="1">
    <citation type="submission" date="2016-11" db="EMBL/GenBank/DDBJ databases">
        <authorList>
            <person name="Varghese N."/>
            <person name="Submissions S."/>
        </authorList>
    </citation>
    <scope>NUCLEOTIDE SEQUENCE [LARGE SCALE GENOMIC DNA]</scope>
    <source>
        <strain evidence="8">DSM 2635</strain>
    </source>
</reference>
<dbReference type="InterPro" id="IPR018117">
    <property type="entry name" value="C5_DNA_meth_AS"/>
</dbReference>
<dbReference type="Proteomes" id="UP000243255">
    <property type="component" value="Unassembled WGS sequence"/>
</dbReference>
<evidence type="ECO:0000256" key="3">
    <source>
        <dbReference type="ARBA" id="ARBA00022679"/>
    </source>
</evidence>
<evidence type="ECO:0000256" key="1">
    <source>
        <dbReference type="ARBA" id="ARBA00011975"/>
    </source>
</evidence>
<dbReference type="InterPro" id="IPR050750">
    <property type="entry name" value="C5-MTase"/>
</dbReference>
<dbReference type="STRING" id="1121321.SAMN04488530_12321"/>
<dbReference type="PANTHER" id="PTHR46098">
    <property type="entry name" value="TRNA (CYTOSINE(38)-C(5))-METHYLTRANSFERASE"/>
    <property type="match status" value="1"/>
</dbReference>
<evidence type="ECO:0000313" key="7">
    <source>
        <dbReference type="EMBL" id="SHH16444.1"/>
    </source>
</evidence>
<feature type="active site" evidence="6">
    <location>
        <position position="77"/>
    </location>
</feature>
<evidence type="ECO:0000313" key="8">
    <source>
        <dbReference type="Proteomes" id="UP000243255"/>
    </source>
</evidence>
<dbReference type="OrthoDB" id="9813719at2"/>
<dbReference type="AlphaFoldDB" id="A0A1M5QQQ2"/>
<keyword evidence="5" id="KW-0680">Restriction system</keyword>
<protein>
    <recommendedName>
        <fullName evidence="1">DNA (cytosine-5-)-methyltransferase</fullName>
        <ecNumber evidence="1">2.1.1.37</ecNumber>
    </recommendedName>
</protein>
<dbReference type="Pfam" id="PF00145">
    <property type="entry name" value="DNA_methylase"/>
    <property type="match status" value="1"/>
</dbReference>
<proteinExistence type="inferred from homology"/>
<dbReference type="InterPro" id="IPR001525">
    <property type="entry name" value="C5_MeTfrase"/>
</dbReference>
<dbReference type="GO" id="GO:0009307">
    <property type="term" value="P:DNA restriction-modification system"/>
    <property type="evidence" value="ECO:0007669"/>
    <property type="project" value="UniProtKB-KW"/>
</dbReference>
<evidence type="ECO:0000256" key="2">
    <source>
        <dbReference type="ARBA" id="ARBA00022603"/>
    </source>
</evidence>
<dbReference type="RefSeq" id="WP_073126657.1">
    <property type="nucleotide sequence ID" value="NZ_BAABCH010000092.1"/>
</dbReference>
<organism evidence="7 8">
    <name type="scientific">Asaccharospora irregularis DSM 2635</name>
    <dbReference type="NCBI Taxonomy" id="1121321"/>
    <lineage>
        <taxon>Bacteria</taxon>
        <taxon>Bacillati</taxon>
        <taxon>Bacillota</taxon>
        <taxon>Clostridia</taxon>
        <taxon>Peptostreptococcales</taxon>
        <taxon>Peptostreptococcaceae</taxon>
        <taxon>Asaccharospora</taxon>
    </lineage>
</organism>
<evidence type="ECO:0000256" key="5">
    <source>
        <dbReference type="ARBA" id="ARBA00022747"/>
    </source>
</evidence>
<dbReference type="InterPro" id="IPR029063">
    <property type="entry name" value="SAM-dependent_MTases_sf"/>
</dbReference>